<dbReference type="OMA" id="HHLYMMT"/>
<dbReference type="Proteomes" id="UP000070444">
    <property type="component" value="Unassembled WGS sequence"/>
</dbReference>
<proteinExistence type="inferred from homology"/>
<dbReference type="EMBL" id="KQ964431">
    <property type="protein sequence ID" value="KXN73796.1"/>
    <property type="molecule type" value="Genomic_DNA"/>
</dbReference>
<organism evidence="9 10">
    <name type="scientific">Conidiobolus coronatus (strain ATCC 28846 / CBS 209.66 / NRRL 28638)</name>
    <name type="common">Delacroixia coronata</name>
    <dbReference type="NCBI Taxonomy" id="796925"/>
    <lineage>
        <taxon>Eukaryota</taxon>
        <taxon>Fungi</taxon>
        <taxon>Fungi incertae sedis</taxon>
        <taxon>Zoopagomycota</taxon>
        <taxon>Entomophthoromycotina</taxon>
        <taxon>Entomophthoromycetes</taxon>
        <taxon>Entomophthorales</taxon>
        <taxon>Ancylistaceae</taxon>
        <taxon>Conidiobolus</taxon>
    </lineage>
</organism>
<name>A0A137PFL4_CONC2</name>
<dbReference type="InterPro" id="IPR007371">
    <property type="entry name" value="TPK_catalytic"/>
</dbReference>
<dbReference type="SUPFAM" id="SSF63862">
    <property type="entry name" value="Thiamin pyrophosphokinase, substrate-binding domain"/>
    <property type="match status" value="1"/>
</dbReference>
<evidence type="ECO:0000256" key="1">
    <source>
        <dbReference type="ARBA" id="ARBA00005078"/>
    </source>
</evidence>
<dbReference type="InterPro" id="IPR036759">
    <property type="entry name" value="TPK_catalytic_sf"/>
</dbReference>
<dbReference type="InterPro" id="IPR006282">
    <property type="entry name" value="Thi_PPkinase"/>
</dbReference>
<dbReference type="PANTHER" id="PTHR13622:SF8">
    <property type="entry name" value="THIAMIN PYROPHOSPHOKINASE 1"/>
    <property type="match status" value="1"/>
</dbReference>
<dbReference type="CDD" id="cd07995">
    <property type="entry name" value="TPK"/>
    <property type="match status" value="1"/>
</dbReference>
<protein>
    <recommendedName>
        <fullName evidence="7">Thiamine pyrophosphokinase</fullName>
        <ecNumber evidence="7">2.7.6.2</ecNumber>
    </recommendedName>
</protein>
<keyword evidence="6 7" id="KW-0067">ATP-binding</keyword>
<evidence type="ECO:0000313" key="10">
    <source>
        <dbReference type="Proteomes" id="UP000070444"/>
    </source>
</evidence>
<dbReference type="EC" id="2.7.6.2" evidence="7"/>
<dbReference type="InterPro" id="IPR036371">
    <property type="entry name" value="TPK_B1-bd_sf"/>
</dbReference>
<dbReference type="SMART" id="SM00983">
    <property type="entry name" value="TPK_B1_binding"/>
    <property type="match status" value="1"/>
</dbReference>
<evidence type="ECO:0000256" key="2">
    <source>
        <dbReference type="ARBA" id="ARBA00006785"/>
    </source>
</evidence>
<dbReference type="GO" id="GO:0005524">
    <property type="term" value="F:ATP binding"/>
    <property type="evidence" value="ECO:0007669"/>
    <property type="project" value="UniProtKB-UniRule"/>
</dbReference>
<keyword evidence="4 7" id="KW-0547">Nucleotide-binding</keyword>
<evidence type="ECO:0000256" key="3">
    <source>
        <dbReference type="ARBA" id="ARBA00022679"/>
    </source>
</evidence>
<dbReference type="GO" id="GO:0030975">
    <property type="term" value="F:thiamine binding"/>
    <property type="evidence" value="ECO:0007669"/>
    <property type="project" value="UniProtKB-UniRule"/>
</dbReference>
<dbReference type="GO" id="GO:0009229">
    <property type="term" value="P:thiamine diphosphate biosynthetic process"/>
    <property type="evidence" value="ECO:0007669"/>
    <property type="project" value="UniProtKB-UniRule"/>
</dbReference>
<evidence type="ECO:0000259" key="8">
    <source>
        <dbReference type="SMART" id="SM00983"/>
    </source>
</evidence>
<dbReference type="GO" id="GO:0016301">
    <property type="term" value="F:kinase activity"/>
    <property type="evidence" value="ECO:0007669"/>
    <property type="project" value="UniProtKB-UniRule"/>
</dbReference>
<keyword evidence="5 7" id="KW-0418">Kinase</keyword>
<keyword evidence="3 7" id="KW-0808">Transferase</keyword>
<reference evidence="9 10" key="1">
    <citation type="journal article" date="2015" name="Genome Biol. Evol.">
        <title>Phylogenomic analyses indicate that early fungi evolved digesting cell walls of algal ancestors of land plants.</title>
        <authorList>
            <person name="Chang Y."/>
            <person name="Wang S."/>
            <person name="Sekimoto S."/>
            <person name="Aerts A.L."/>
            <person name="Choi C."/>
            <person name="Clum A."/>
            <person name="LaButti K.M."/>
            <person name="Lindquist E.A."/>
            <person name="Yee Ngan C."/>
            <person name="Ohm R.A."/>
            <person name="Salamov A.A."/>
            <person name="Grigoriev I.V."/>
            <person name="Spatafora J.W."/>
            <person name="Berbee M.L."/>
        </authorList>
    </citation>
    <scope>NUCLEOTIDE SEQUENCE [LARGE SCALE GENOMIC DNA]</scope>
    <source>
        <strain evidence="9 10">NRRL 28638</strain>
    </source>
</reference>
<dbReference type="UniPathway" id="UPA00060">
    <property type="reaction ID" value="UER00597"/>
</dbReference>
<dbReference type="GO" id="GO:0006772">
    <property type="term" value="P:thiamine metabolic process"/>
    <property type="evidence" value="ECO:0007669"/>
    <property type="project" value="InterPro"/>
</dbReference>
<evidence type="ECO:0000256" key="7">
    <source>
        <dbReference type="PIRNR" id="PIRNR031057"/>
    </source>
</evidence>
<dbReference type="Pfam" id="PF04263">
    <property type="entry name" value="TPK_catalytic"/>
    <property type="match status" value="1"/>
</dbReference>
<sequence length="246" mass="28202">MTKIWEPSFIYNLDPNSKNYPIALIILNQPIPEYQSRLFENLWSKADVILCADGGANRLYDYLKASNRQTELLPNYVIGDLDSIRDDVVEFYQSQGVNPIKIDDQYSTDFTKCFKHIEELNQHDIYNIVMLGGLNGRFDHSISQVNNLYDLKDHRYPLYIISDSSLTFLLDKGEHELNFNPNYEGPTCGLLPLGFPVKSLTTEGLVWNLENHESKMGGMVSTSNLLQENKVKVITSDPICWTIELK</sequence>
<dbReference type="SUPFAM" id="SSF63999">
    <property type="entry name" value="Thiamin pyrophosphokinase, catalytic domain"/>
    <property type="match status" value="1"/>
</dbReference>
<evidence type="ECO:0000313" key="9">
    <source>
        <dbReference type="EMBL" id="KXN73796.1"/>
    </source>
</evidence>
<evidence type="ECO:0000256" key="6">
    <source>
        <dbReference type="ARBA" id="ARBA00022840"/>
    </source>
</evidence>
<dbReference type="STRING" id="796925.A0A137PFL4"/>
<feature type="domain" description="Thiamin pyrophosphokinase thiamin-binding" evidence="8">
    <location>
        <begin position="173"/>
        <end position="239"/>
    </location>
</feature>
<keyword evidence="10" id="KW-1185">Reference proteome</keyword>
<dbReference type="InterPro" id="IPR016966">
    <property type="entry name" value="Thiamin_pyrophosphokinase_euk"/>
</dbReference>
<accession>A0A137PFL4</accession>
<dbReference type="OrthoDB" id="25149at2759"/>
<dbReference type="InterPro" id="IPR007373">
    <property type="entry name" value="Thiamin_PyroPKinase_B1-bd"/>
</dbReference>
<dbReference type="PANTHER" id="PTHR13622">
    <property type="entry name" value="THIAMIN PYROPHOSPHOKINASE"/>
    <property type="match status" value="1"/>
</dbReference>
<dbReference type="PIRSF" id="PIRSF031057">
    <property type="entry name" value="Thiamin_pyrophosphokinase"/>
    <property type="match status" value="1"/>
</dbReference>
<comment type="similarity">
    <text evidence="2 7">Belongs to the thiamine pyrophosphokinase family.</text>
</comment>
<comment type="catalytic activity">
    <reaction evidence="7">
        <text>thiamine + ATP = thiamine diphosphate + AMP + H(+)</text>
        <dbReference type="Rhea" id="RHEA:11576"/>
        <dbReference type="ChEBI" id="CHEBI:15378"/>
        <dbReference type="ChEBI" id="CHEBI:18385"/>
        <dbReference type="ChEBI" id="CHEBI:30616"/>
        <dbReference type="ChEBI" id="CHEBI:58937"/>
        <dbReference type="ChEBI" id="CHEBI:456215"/>
    </reaction>
</comment>
<comment type="pathway">
    <text evidence="1 7">Cofactor biosynthesis; thiamine diphosphate biosynthesis; thiamine diphosphate from thiamine: step 1/1.</text>
</comment>
<dbReference type="GO" id="GO:0004788">
    <property type="term" value="F:thiamine diphosphokinase activity"/>
    <property type="evidence" value="ECO:0007669"/>
    <property type="project" value="UniProtKB-UniRule"/>
</dbReference>
<dbReference type="AlphaFoldDB" id="A0A137PFL4"/>
<dbReference type="Pfam" id="PF04265">
    <property type="entry name" value="TPK_B1_binding"/>
    <property type="match status" value="1"/>
</dbReference>
<dbReference type="NCBIfam" id="TIGR01378">
    <property type="entry name" value="thi_PPkinase"/>
    <property type="match status" value="1"/>
</dbReference>
<gene>
    <name evidence="9" type="ORF">CONCODRAFT_77180</name>
</gene>
<evidence type="ECO:0000256" key="4">
    <source>
        <dbReference type="ARBA" id="ARBA00022741"/>
    </source>
</evidence>
<evidence type="ECO:0000256" key="5">
    <source>
        <dbReference type="ARBA" id="ARBA00022777"/>
    </source>
</evidence>
<dbReference type="Gene3D" id="3.40.50.10240">
    <property type="entry name" value="Thiamin pyrophosphokinase, catalytic domain"/>
    <property type="match status" value="1"/>
</dbReference>